<sequence>MLIPIYANDERSVEQATALFRHANYKIVGRVINGRVCLVLLPVPQPTKE</sequence>
<dbReference type="AlphaFoldDB" id="A0A1G8C9V4"/>
<organism evidence="1 2">
    <name type="scientific">Propionivibrio dicarboxylicus</name>
    <dbReference type="NCBI Taxonomy" id="83767"/>
    <lineage>
        <taxon>Bacteria</taxon>
        <taxon>Pseudomonadati</taxon>
        <taxon>Pseudomonadota</taxon>
        <taxon>Betaproteobacteria</taxon>
        <taxon>Rhodocyclales</taxon>
        <taxon>Rhodocyclaceae</taxon>
        <taxon>Propionivibrio</taxon>
    </lineage>
</organism>
<protein>
    <submittedName>
        <fullName evidence="1">Uncharacterized protein</fullName>
    </submittedName>
</protein>
<accession>A0A1G8C9V4</accession>
<proteinExistence type="predicted"/>
<dbReference type="EMBL" id="FNCY01000005">
    <property type="protein sequence ID" value="SDH42089.1"/>
    <property type="molecule type" value="Genomic_DNA"/>
</dbReference>
<evidence type="ECO:0000313" key="2">
    <source>
        <dbReference type="Proteomes" id="UP000198607"/>
    </source>
</evidence>
<reference evidence="1 2" key="1">
    <citation type="submission" date="2016-10" db="EMBL/GenBank/DDBJ databases">
        <authorList>
            <person name="de Groot N.N."/>
        </authorList>
    </citation>
    <scope>NUCLEOTIDE SEQUENCE [LARGE SCALE GENOMIC DNA]</scope>
    <source>
        <strain evidence="1 2">DSM 5885</strain>
    </source>
</reference>
<dbReference type="Proteomes" id="UP000198607">
    <property type="component" value="Unassembled WGS sequence"/>
</dbReference>
<evidence type="ECO:0000313" key="1">
    <source>
        <dbReference type="EMBL" id="SDH42089.1"/>
    </source>
</evidence>
<dbReference type="RefSeq" id="WP_176785809.1">
    <property type="nucleotide sequence ID" value="NZ_FNCY01000005.1"/>
</dbReference>
<gene>
    <name evidence="1" type="ORF">SAMN05660652_01712</name>
</gene>
<keyword evidence="2" id="KW-1185">Reference proteome</keyword>
<name>A0A1G8C9V4_9RHOO</name>
<dbReference type="STRING" id="83767.SAMN05660652_01712"/>